<dbReference type="EC" id="5.4.99.-" evidence="5"/>
<name>A0ABS6UFN2_9PSEU</name>
<gene>
    <name evidence="7" type="ORF">I4I82_25670</name>
</gene>
<keyword evidence="3 5" id="KW-0413">Isomerase</keyword>
<organism evidence="7 8">
    <name type="scientific">Pseudonocardia oceani</name>
    <dbReference type="NCBI Taxonomy" id="2792013"/>
    <lineage>
        <taxon>Bacteria</taxon>
        <taxon>Bacillati</taxon>
        <taxon>Actinomycetota</taxon>
        <taxon>Actinomycetes</taxon>
        <taxon>Pseudonocardiales</taxon>
        <taxon>Pseudonocardiaceae</taxon>
        <taxon>Pseudonocardia</taxon>
    </lineage>
</organism>
<evidence type="ECO:0000256" key="5">
    <source>
        <dbReference type="RuleBase" id="RU362028"/>
    </source>
</evidence>
<dbReference type="InterPro" id="IPR006224">
    <property type="entry name" value="PsdUridine_synth_RluA-like_CS"/>
</dbReference>
<dbReference type="PROSITE" id="PS01129">
    <property type="entry name" value="PSI_RLU"/>
    <property type="match status" value="1"/>
</dbReference>
<evidence type="ECO:0000256" key="2">
    <source>
        <dbReference type="ARBA" id="ARBA00010876"/>
    </source>
</evidence>
<feature type="domain" description="RNA-binding S4" evidence="6">
    <location>
        <begin position="31"/>
        <end position="94"/>
    </location>
</feature>
<accession>A0ABS6UFN2</accession>
<dbReference type="NCBIfam" id="TIGR00005">
    <property type="entry name" value="rluA_subfam"/>
    <property type="match status" value="1"/>
</dbReference>
<evidence type="ECO:0000313" key="7">
    <source>
        <dbReference type="EMBL" id="MBW0131042.1"/>
    </source>
</evidence>
<proteinExistence type="inferred from homology"/>
<dbReference type="EMBL" id="JADQDF010000001">
    <property type="protein sequence ID" value="MBW0131042.1"/>
    <property type="molecule type" value="Genomic_DNA"/>
</dbReference>
<dbReference type="PANTHER" id="PTHR21600">
    <property type="entry name" value="MITOCHONDRIAL RNA PSEUDOURIDINE SYNTHASE"/>
    <property type="match status" value="1"/>
</dbReference>
<evidence type="ECO:0000259" key="6">
    <source>
        <dbReference type="SMART" id="SM00363"/>
    </source>
</evidence>
<keyword evidence="4" id="KW-0694">RNA-binding</keyword>
<dbReference type="PANTHER" id="PTHR21600:SF44">
    <property type="entry name" value="RIBOSOMAL LARGE SUBUNIT PSEUDOURIDINE SYNTHASE D"/>
    <property type="match status" value="1"/>
</dbReference>
<dbReference type="InterPro" id="IPR050188">
    <property type="entry name" value="RluA_PseudoU_synthase"/>
</dbReference>
<dbReference type="CDD" id="cd00165">
    <property type="entry name" value="S4"/>
    <property type="match status" value="1"/>
</dbReference>
<dbReference type="Pfam" id="PF00849">
    <property type="entry name" value="PseudoU_synth_2"/>
    <property type="match status" value="1"/>
</dbReference>
<sequence length="324" mass="34937">MPRRSRRRSRRRAAPVSDLRSLPVPDGLDGMRVDAGLARLLGLSRTVVASLAEDGRVEVDGRAAGKSDRLVAGAWLEVSLPEPEAPSTIAAPAEVVNGLTVLHADDDIVVVDKPVGVAAHPSPGWTGPTVVGGLAALGYRVSTSGAEERQGIVHRLDVGTTGVMVVATSEHAYTVLKRAFKERTVSKRYHAVAQGHPDPSSGTIDAPIDRHPKHDYRFAVVAGGKPSVTHYDTIEAFRAASLLDVRLETGRTHQIRVHLSALRHPCVGDLAYGADPSLAKRLKLERQWLHAHELGFEHPGDGRWVSYVSPYPADLARALDLLRE</sequence>
<comment type="function">
    <text evidence="5">Responsible for synthesis of pseudouridine from uracil.</text>
</comment>
<dbReference type="InterPro" id="IPR006225">
    <property type="entry name" value="PsdUridine_synth_RluC/D"/>
</dbReference>
<evidence type="ECO:0000256" key="4">
    <source>
        <dbReference type="PROSITE-ProRule" id="PRU00182"/>
    </source>
</evidence>
<comment type="similarity">
    <text evidence="2 5">Belongs to the pseudouridine synthase RluA family.</text>
</comment>
<dbReference type="Proteomes" id="UP000694300">
    <property type="component" value="Unassembled WGS sequence"/>
</dbReference>
<evidence type="ECO:0000256" key="3">
    <source>
        <dbReference type="ARBA" id="ARBA00023235"/>
    </source>
</evidence>
<protein>
    <recommendedName>
        <fullName evidence="5">Pseudouridine synthase</fullName>
        <ecNumber evidence="5">5.4.99.-</ecNumber>
    </recommendedName>
</protein>
<dbReference type="SMART" id="SM00363">
    <property type="entry name" value="S4"/>
    <property type="match status" value="1"/>
</dbReference>
<dbReference type="InterPro" id="IPR002942">
    <property type="entry name" value="S4_RNA-bd"/>
</dbReference>
<reference evidence="7 8" key="1">
    <citation type="submission" date="2020-11" db="EMBL/GenBank/DDBJ databases">
        <title>Pseudonocardia abyssalis sp. nov. and Pseudonocardia oceani sp. nov., description and phylogenomic analysis of two novel actinomycetes isolated from the deep Southern Ocean.</title>
        <authorList>
            <person name="Parra J."/>
        </authorList>
    </citation>
    <scope>NUCLEOTIDE SEQUENCE [LARGE SCALE GENOMIC DNA]</scope>
    <source>
        <strain evidence="8">KRD185</strain>
    </source>
</reference>
<comment type="caution">
    <text evidence="7">The sequence shown here is derived from an EMBL/GenBank/DDBJ whole genome shotgun (WGS) entry which is preliminary data.</text>
</comment>
<evidence type="ECO:0000313" key="8">
    <source>
        <dbReference type="Proteomes" id="UP000694300"/>
    </source>
</evidence>
<keyword evidence="8" id="KW-1185">Reference proteome</keyword>
<comment type="catalytic activity">
    <reaction evidence="1 5">
        <text>a uridine in RNA = a pseudouridine in RNA</text>
        <dbReference type="Rhea" id="RHEA:48348"/>
        <dbReference type="Rhea" id="RHEA-COMP:12068"/>
        <dbReference type="Rhea" id="RHEA-COMP:12069"/>
        <dbReference type="ChEBI" id="CHEBI:65314"/>
        <dbReference type="ChEBI" id="CHEBI:65315"/>
    </reaction>
</comment>
<evidence type="ECO:0000256" key="1">
    <source>
        <dbReference type="ARBA" id="ARBA00000073"/>
    </source>
</evidence>
<dbReference type="PROSITE" id="PS50889">
    <property type="entry name" value="S4"/>
    <property type="match status" value="1"/>
</dbReference>
<dbReference type="InterPro" id="IPR006145">
    <property type="entry name" value="PsdUridine_synth_RsuA/RluA"/>
</dbReference>
<dbReference type="CDD" id="cd02869">
    <property type="entry name" value="PseudoU_synth_RluA_like"/>
    <property type="match status" value="1"/>
</dbReference>